<keyword evidence="1" id="KW-0732">Signal</keyword>
<evidence type="ECO:0000256" key="1">
    <source>
        <dbReference type="SAM" id="SignalP"/>
    </source>
</evidence>
<dbReference type="Pfam" id="PF01476">
    <property type="entry name" value="LysM"/>
    <property type="match status" value="1"/>
</dbReference>
<dbReference type="PROSITE" id="PS51782">
    <property type="entry name" value="LYSM"/>
    <property type="match status" value="1"/>
</dbReference>
<evidence type="ECO:0000259" key="2">
    <source>
        <dbReference type="PROSITE" id="PS51782"/>
    </source>
</evidence>
<feature type="signal peptide" evidence="1">
    <location>
        <begin position="1"/>
        <end position="25"/>
    </location>
</feature>
<feature type="domain" description="LysM" evidence="2">
    <location>
        <begin position="30"/>
        <end position="76"/>
    </location>
</feature>
<sequence length="84" mass="9139">MKHNLFLLSLTILFALSAFTDVTSAAAKGFRYVVKKGDTLTSIAKTFKVKLPDLIAANKQCVPNPDVIFPKQGIAIPQYCPVCP</sequence>
<dbReference type="SUPFAM" id="SSF54106">
    <property type="entry name" value="LysM domain"/>
    <property type="match status" value="1"/>
</dbReference>
<accession>A0A140D097</accession>
<evidence type="ECO:0000313" key="3">
    <source>
        <dbReference type="EMBL" id="AMJ52410.1"/>
    </source>
</evidence>
<protein>
    <recommendedName>
        <fullName evidence="2">LysM domain-containing protein</fullName>
    </recommendedName>
</protein>
<dbReference type="SMART" id="SM00257">
    <property type="entry name" value="LysM"/>
    <property type="match status" value="1"/>
</dbReference>
<dbReference type="EMBL" id="KU305772">
    <property type="protein sequence ID" value="AMJ52410.1"/>
    <property type="molecule type" value="Genomic_DNA"/>
</dbReference>
<dbReference type="AlphaFoldDB" id="A0A140D097"/>
<reference evidence="3" key="1">
    <citation type="journal article" date="2016" name="BMC Genomics">
        <title>The effector candidate repertoire of the arbuscular mycorrhizal fungus Rhizophagus clarus.</title>
        <authorList>
            <person name="Sedzielewska Toro K."/>
            <person name="Brachmann A."/>
        </authorList>
    </citation>
    <scope>NUCLEOTIDE SEQUENCE</scope>
    <source>
        <strain evidence="3">MUCL46238</strain>
    </source>
</reference>
<organism evidence="3">
    <name type="scientific">Rhizophagus clarus</name>
    <dbReference type="NCBI Taxonomy" id="94130"/>
    <lineage>
        <taxon>Eukaryota</taxon>
        <taxon>Fungi</taxon>
        <taxon>Fungi incertae sedis</taxon>
        <taxon>Mucoromycota</taxon>
        <taxon>Glomeromycotina</taxon>
        <taxon>Glomeromycetes</taxon>
        <taxon>Glomerales</taxon>
        <taxon>Glomeraceae</taxon>
        <taxon>Rhizophagus</taxon>
    </lineage>
</organism>
<dbReference type="Gene3D" id="3.10.350.10">
    <property type="entry name" value="LysM domain"/>
    <property type="match status" value="1"/>
</dbReference>
<name>A0A140D097_9GLOM</name>
<dbReference type="CDD" id="cd00118">
    <property type="entry name" value="LysM"/>
    <property type="match status" value="1"/>
</dbReference>
<dbReference type="InterPro" id="IPR036779">
    <property type="entry name" value="LysM_dom_sf"/>
</dbReference>
<proteinExistence type="predicted"/>
<dbReference type="InterPro" id="IPR018392">
    <property type="entry name" value="LysM"/>
</dbReference>
<feature type="chain" id="PRO_5007301826" description="LysM domain-containing protein" evidence="1">
    <location>
        <begin position="26"/>
        <end position="84"/>
    </location>
</feature>